<dbReference type="PANTHER" id="PTHR43861">
    <property type="entry name" value="TRANS-ACONITATE 2-METHYLTRANSFERASE-RELATED"/>
    <property type="match status" value="1"/>
</dbReference>
<dbReference type="AlphaFoldDB" id="A0A0B7GSH8"/>
<keyword evidence="1 3" id="KW-0808">Transferase</keyword>
<evidence type="ECO:0000313" key="3">
    <source>
        <dbReference type="EMBL" id="CEM61554.1"/>
    </source>
</evidence>
<protein>
    <submittedName>
        <fullName evidence="3">Methyltransferase domain protein</fullName>
    </submittedName>
</protein>
<evidence type="ECO:0000259" key="2">
    <source>
        <dbReference type="Pfam" id="PF13649"/>
    </source>
</evidence>
<keyword evidence="4" id="KW-1185">Reference proteome</keyword>
<feature type="domain" description="Methyltransferase" evidence="2">
    <location>
        <begin position="75"/>
        <end position="170"/>
    </location>
</feature>
<accession>A0A0B7GSH8</accession>
<dbReference type="GO" id="GO:0032259">
    <property type="term" value="P:methylation"/>
    <property type="evidence" value="ECO:0007669"/>
    <property type="project" value="UniProtKB-KW"/>
</dbReference>
<dbReference type="EMBL" id="CDNC01000012">
    <property type="protein sequence ID" value="CEM61554.1"/>
    <property type="molecule type" value="Genomic_DNA"/>
</dbReference>
<dbReference type="InterPro" id="IPR041698">
    <property type="entry name" value="Methyltransf_25"/>
</dbReference>
<keyword evidence="3" id="KW-0489">Methyltransferase</keyword>
<dbReference type="Pfam" id="PF13649">
    <property type="entry name" value="Methyltransf_25"/>
    <property type="match status" value="1"/>
</dbReference>
<dbReference type="Gene3D" id="3.40.50.150">
    <property type="entry name" value="Vaccinia Virus protein VP39"/>
    <property type="match status" value="1"/>
</dbReference>
<dbReference type="InterPro" id="IPR029063">
    <property type="entry name" value="SAM-dependent_MTases_sf"/>
</dbReference>
<name>A0A0B7GSH8_TREPH</name>
<gene>
    <name evidence="3" type="ORF">TPHV1_20091</name>
</gene>
<organism evidence="3 4">
    <name type="scientific">Treponema phagedenis</name>
    <dbReference type="NCBI Taxonomy" id="162"/>
    <lineage>
        <taxon>Bacteria</taxon>
        <taxon>Pseudomonadati</taxon>
        <taxon>Spirochaetota</taxon>
        <taxon>Spirochaetia</taxon>
        <taxon>Spirochaetales</taxon>
        <taxon>Treponemataceae</taxon>
        <taxon>Treponema</taxon>
    </lineage>
</organism>
<evidence type="ECO:0000313" key="4">
    <source>
        <dbReference type="Proteomes" id="UP000042527"/>
    </source>
</evidence>
<dbReference type="Proteomes" id="UP000042527">
    <property type="component" value="Unassembled WGS sequence"/>
</dbReference>
<dbReference type="Gene3D" id="2.20.25.110">
    <property type="entry name" value="S-adenosyl-L-methionine-dependent methyltransferases"/>
    <property type="match status" value="1"/>
</dbReference>
<proteinExistence type="predicted"/>
<reference evidence="4" key="1">
    <citation type="submission" date="2015-01" db="EMBL/GenBank/DDBJ databases">
        <authorList>
            <person name="Manzoor Shahid"/>
            <person name="Zubair Saima"/>
        </authorList>
    </citation>
    <scope>NUCLEOTIDE SEQUENCE [LARGE SCALE GENOMIC DNA]</scope>
    <source>
        <strain evidence="4">V1</strain>
    </source>
</reference>
<dbReference type="CDD" id="cd02440">
    <property type="entry name" value="AdoMet_MTases"/>
    <property type="match status" value="1"/>
</dbReference>
<evidence type="ECO:0000256" key="1">
    <source>
        <dbReference type="ARBA" id="ARBA00022679"/>
    </source>
</evidence>
<dbReference type="GO" id="GO:0008168">
    <property type="term" value="F:methyltransferase activity"/>
    <property type="evidence" value="ECO:0007669"/>
    <property type="project" value="UniProtKB-KW"/>
</dbReference>
<sequence length="276" mass="30987">MFWHKNFLLIVSKTGSGYNGAGGQAMKQWFENESFWAEYAPVMFDAQRWAEAPVVADALLKIIGVAGEKAKETCILDAGCGTGRISLELALRGAKVTGVDLILPFLNAARDSAQDEEVDIELIQADLRKFLRPEGFHAAISLYTSFGYCETVEEDMKILKNIADSLKPQGWFILEMIGREIAVRDFTEGEWFERGGFTVLTQFSVVGAWEGLSSRWILYDEQGRKADHTFVQRLYSAIELKRLMLACGFSSVEIYGDFAFSPYNEKARTMVLVGRK</sequence>
<dbReference type="SUPFAM" id="SSF53335">
    <property type="entry name" value="S-adenosyl-L-methionine-dependent methyltransferases"/>
    <property type="match status" value="1"/>
</dbReference>